<evidence type="ECO:0000256" key="1">
    <source>
        <dbReference type="SAM" id="MobiDB-lite"/>
    </source>
</evidence>
<gene>
    <name evidence="2" type="ORF">GFD22_08225</name>
</gene>
<dbReference type="EMBL" id="WHZY01000013">
    <property type="protein sequence ID" value="NEG78952.1"/>
    <property type="molecule type" value="Genomic_DNA"/>
</dbReference>
<keyword evidence="3" id="KW-1185">Reference proteome</keyword>
<dbReference type="Proteomes" id="UP000469763">
    <property type="component" value="Unassembled WGS sequence"/>
</dbReference>
<feature type="region of interest" description="Disordered" evidence="1">
    <location>
        <begin position="1"/>
        <end position="38"/>
    </location>
</feature>
<protein>
    <submittedName>
        <fullName evidence="2">Uncharacterized protein</fullName>
    </submittedName>
</protein>
<comment type="caution">
    <text evidence="2">The sequence shown here is derived from an EMBL/GenBank/DDBJ whole genome shotgun (WGS) entry which is preliminary data.</text>
</comment>
<evidence type="ECO:0000313" key="3">
    <source>
        <dbReference type="Proteomes" id="UP000469763"/>
    </source>
</evidence>
<name>A0A7K3TIP6_9BIFI</name>
<reference evidence="2 3" key="1">
    <citation type="submission" date="2019-10" db="EMBL/GenBank/DDBJ databases">
        <title>Bifidobacterium from non-human primates.</title>
        <authorList>
            <person name="Modesto M."/>
        </authorList>
    </citation>
    <scope>NUCLEOTIDE SEQUENCE [LARGE SCALE GENOMIC DNA]</scope>
    <source>
        <strain evidence="2 3">TREC</strain>
    </source>
</reference>
<evidence type="ECO:0000313" key="2">
    <source>
        <dbReference type="EMBL" id="NEG78952.1"/>
    </source>
</evidence>
<organism evidence="2 3">
    <name type="scientific">Bifidobacterium avesanii</name>
    <dbReference type="NCBI Taxonomy" id="1798157"/>
    <lineage>
        <taxon>Bacteria</taxon>
        <taxon>Bacillati</taxon>
        <taxon>Actinomycetota</taxon>
        <taxon>Actinomycetes</taxon>
        <taxon>Bifidobacteriales</taxon>
        <taxon>Bifidobacteriaceae</taxon>
        <taxon>Bifidobacterium</taxon>
    </lineage>
</organism>
<dbReference type="AlphaFoldDB" id="A0A7K3TIP6"/>
<proteinExistence type="predicted"/>
<accession>A0A7K3TIP6</accession>
<sequence length="82" mass="8783">MAENANRSKNDIVANFYGNGKSTEDGDITTSPESVKPGSCAAVAGNHTEEPSPWEQGIHVGYAFSSVRPAKDFILCETTTYN</sequence>
<feature type="compositionally biased region" description="Basic and acidic residues" evidence="1">
    <location>
        <begin position="1"/>
        <end position="10"/>
    </location>
</feature>